<organism evidence="5 6">
    <name type="scientific">Marvinbryantia formatexigens DSM 14469</name>
    <dbReference type="NCBI Taxonomy" id="478749"/>
    <lineage>
        <taxon>Bacteria</taxon>
        <taxon>Bacillati</taxon>
        <taxon>Bacillota</taxon>
        <taxon>Clostridia</taxon>
        <taxon>Lachnospirales</taxon>
        <taxon>Lachnospiraceae</taxon>
        <taxon>Marvinbryantia</taxon>
    </lineage>
</organism>
<evidence type="ECO:0000313" key="6">
    <source>
        <dbReference type="Proteomes" id="UP000005561"/>
    </source>
</evidence>
<evidence type="ECO:0000313" key="5">
    <source>
        <dbReference type="EMBL" id="EET58392.1"/>
    </source>
</evidence>
<comment type="caution">
    <text evidence="5">The sequence shown here is derived from an EMBL/GenBank/DDBJ whole genome shotgun (WGS) entry which is preliminary data.</text>
</comment>
<evidence type="ECO:0000256" key="3">
    <source>
        <dbReference type="ARBA" id="ARBA00023014"/>
    </source>
</evidence>
<gene>
    <name evidence="5" type="ORF">BRYFOR_09621</name>
</gene>
<dbReference type="eggNOG" id="COG1453">
    <property type="taxonomic scope" value="Bacteria"/>
</dbReference>
<dbReference type="CDD" id="cd19096">
    <property type="entry name" value="AKR_Fe-S_oxidoreductase"/>
    <property type="match status" value="1"/>
</dbReference>
<reference evidence="5" key="1">
    <citation type="submission" date="2009-07" db="EMBL/GenBank/DDBJ databases">
        <authorList>
            <person name="Weinstock G."/>
            <person name="Sodergren E."/>
            <person name="Clifton S."/>
            <person name="Fulton L."/>
            <person name="Fulton B."/>
            <person name="Courtney L."/>
            <person name="Fronick C."/>
            <person name="Harrison M."/>
            <person name="Strong C."/>
            <person name="Farmer C."/>
            <person name="Delahaunty K."/>
            <person name="Markovic C."/>
            <person name="Hall O."/>
            <person name="Minx P."/>
            <person name="Tomlinson C."/>
            <person name="Mitreva M."/>
            <person name="Nelson J."/>
            <person name="Hou S."/>
            <person name="Wollam A."/>
            <person name="Pepin K.H."/>
            <person name="Johnson M."/>
            <person name="Bhonagiri V."/>
            <person name="Nash W.E."/>
            <person name="Warren W."/>
            <person name="Chinwalla A."/>
            <person name="Mardis E.R."/>
            <person name="Wilson R.K."/>
        </authorList>
    </citation>
    <scope>NUCLEOTIDE SEQUENCE [LARGE SCALE GENOMIC DNA]</scope>
    <source>
        <strain evidence="5">DSM 14469</strain>
    </source>
</reference>
<evidence type="ECO:0000256" key="1">
    <source>
        <dbReference type="ARBA" id="ARBA00022723"/>
    </source>
</evidence>
<dbReference type="PANTHER" id="PTHR43312:SF2">
    <property type="entry name" value="OXIDOREDUCTASE"/>
    <property type="match status" value="1"/>
</dbReference>
<dbReference type="GO" id="GO:0051536">
    <property type="term" value="F:iron-sulfur cluster binding"/>
    <property type="evidence" value="ECO:0007669"/>
    <property type="project" value="UniProtKB-KW"/>
</dbReference>
<accession>C6LLS4</accession>
<dbReference type="PROSITE" id="PS00198">
    <property type="entry name" value="4FE4S_FER_1"/>
    <property type="match status" value="2"/>
</dbReference>
<dbReference type="PROSITE" id="PS51379">
    <property type="entry name" value="4FE4S_FER_2"/>
    <property type="match status" value="2"/>
</dbReference>
<dbReference type="InterPro" id="IPR017896">
    <property type="entry name" value="4Fe4S_Fe-S-bd"/>
</dbReference>
<dbReference type="InterPro" id="IPR017900">
    <property type="entry name" value="4Fe4S_Fe_S_CS"/>
</dbReference>
<feature type="domain" description="4Fe-4S ferredoxin-type" evidence="4">
    <location>
        <begin position="285"/>
        <end position="314"/>
    </location>
</feature>
<dbReference type="InterPro" id="IPR023210">
    <property type="entry name" value="NADP_OxRdtase_dom"/>
</dbReference>
<dbReference type="InterPro" id="IPR036812">
    <property type="entry name" value="NAD(P)_OxRdtase_dom_sf"/>
</dbReference>
<name>C6LLS4_9FIRM</name>
<dbReference type="STRING" id="168384.SAMN05660368_04077"/>
<dbReference type="EMBL" id="ACCL02000033">
    <property type="protein sequence ID" value="EET58392.1"/>
    <property type="molecule type" value="Genomic_DNA"/>
</dbReference>
<keyword evidence="1" id="KW-0479">Metal-binding</keyword>
<dbReference type="AlphaFoldDB" id="C6LLS4"/>
<dbReference type="Pfam" id="PF13187">
    <property type="entry name" value="Fer4_9"/>
    <property type="match status" value="1"/>
</dbReference>
<dbReference type="SUPFAM" id="SSF51430">
    <property type="entry name" value="NAD(P)-linked oxidoreductase"/>
    <property type="match status" value="1"/>
</dbReference>
<dbReference type="InterPro" id="IPR053135">
    <property type="entry name" value="AKR2_Oxidoreductase"/>
</dbReference>
<dbReference type="GO" id="GO:0046872">
    <property type="term" value="F:metal ion binding"/>
    <property type="evidence" value="ECO:0007669"/>
    <property type="project" value="UniProtKB-KW"/>
</dbReference>
<dbReference type="Gene3D" id="3.30.70.20">
    <property type="match status" value="1"/>
</dbReference>
<proteinExistence type="predicted"/>
<keyword evidence="6" id="KW-1185">Reference proteome</keyword>
<protein>
    <submittedName>
        <fullName evidence="5">4Fe-4S binding domain protein</fullName>
    </submittedName>
</protein>
<keyword evidence="3" id="KW-0411">Iron-sulfur</keyword>
<evidence type="ECO:0000256" key="2">
    <source>
        <dbReference type="ARBA" id="ARBA00023004"/>
    </source>
</evidence>
<feature type="domain" description="4Fe-4S ferredoxin-type" evidence="4">
    <location>
        <begin position="334"/>
        <end position="366"/>
    </location>
</feature>
<dbReference type="PANTHER" id="PTHR43312">
    <property type="entry name" value="D-THREO-ALDOSE 1-DEHYDROGENASE"/>
    <property type="match status" value="1"/>
</dbReference>
<dbReference type="SUPFAM" id="SSF46548">
    <property type="entry name" value="alpha-helical ferredoxin"/>
    <property type="match status" value="1"/>
</dbReference>
<keyword evidence="2" id="KW-0408">Iron</keyword>
<sequence>MNMQKTSIRPKKKLGFGLMRLPQTADGKIDIPAVCQMVDAFLEKGFTYFDTAYVYHEGTSETAVKEALVNRHPRESFTLATKLPAWNLKCREDVQRIFDEQLARTGAGYFDYYLLHAVQKSNIPVFDQYDCWSWAQEMKKQGLIRHFGFSFHDSAEMLDELLDKHPEVEFVQLQINYMDWEDEKVQSRKCYEVAVKHGIPVVVMEPVKGGTLASLPEKPEAILKKCRPQASLASWGIRFCASLDNVMAVLSGMSDQSQMEDNLQTMNDFEPLSDVEKEAVQETVKVIRSVPTISCTACRYCVEGCPQQIKIPDIFKCLNQVRLYGKSEKASANYKNAVGDGGAASVCVHCGQCEGVCPQHLPVTEYLEEAASVFEV</sequence>
<dbReference type="Proteomes" id="UP000005561">
    <property type="component" value="Unassembled WGS sequence"/>
</dbReference>
<dbReference type="RefSeq" id="WP_006864374.1">
    <property type="nucleotide sequence ID" value="NZ_ACCL02000033.1"/>
</dbReference>
<dbReference type="Gene3D" id="3.20.20.100">
    <property type="entry name" value="NADP-dependent oxidoreductase domain"/>
    <property type="match status" value="1"/>
</dbReference>
<evidence type="ECO:0000259" key="4">
    <source>
        <dbReference type="PROSITE" id="PS51379"/>
    </source>
</evidence>
<dbReference type="Pfam" id="PF00248">
    <property type="entry name" value="Aldo_ket_red"/>
    <property type="match status" value="1"/>
</dbReference>